<dbReference type="InterPro" id="IPR000390">
    <property type="entry name" value="Small_drug/metabolite_transptr"/>
</dbReference>
<feature type="transmembrane region" description="Helical" evidence="12">
    <location>
        <begin position="95"/>
        <end position="113"/>
    </location>
</feature>
<dbReference type="GO" id="GO:0009103">
    <property type="term" value="P:lipopolysaccharide biosynthetic process"/>
    <property type="evidence" value="ECO:0007669"/>
    <property type="project" value="UniProtKB-KW"/>
</dbReference>
<dbReference type="Gene3D" id="1.10.3730.20">
    <property type="match status" value="1"/>
</dbReference>
<proteinExistence type="inferred from homology"/>
<dbReference type="InterPro" id="IPR037185">
    <property type="entry name" value="EmrE-like"/>
</dbReference>
<dbReference type="RefSeq" id="WP_277528964.1">
    <property type="nucleotide sequence ID" value="NZ_JAPDIA010000001.1"/>
</dbReference>
<dbReference type="EMBL" id="JAPDIA010000001">
    <property type="protein sequence ID" value="MDG0808469.1"/>
    <property type="molecule type" value="Genomic_DNA"/>
</dbReference>
<name>A0A9X4QRQ0_9BACL</name>
<evidence type="ECO:0000256" key="2">
    <source>
        <dbReference type="ARBA" id="ARBA00007362"/>
    </source>
</evidence>
<evidence type="ECO:0000256" key="4">
    <source>
        <dbReference type="ARBA" id="ARBA00022516"/>
    </source>
</evidence>
<dbReference type="GO" id="GO:0022857">
    <property type="term" value="F:transmembrane transporter activity"/>
    <property type="evidence" value="ECO:0007669"/>
    <property type="project" value="InterPro"/>
</dbReference>
<evidence type="ECO:0000256" key="7">
    <source>
        <dbReference type="ARBA" id="ARBA00022692"/>
    </source>
</evidence>
<keyword evidence="11 12" id="KW-0472">Membrane</keyword>
<accession>A0A9X4QRQ0</accession>
<comment type="caution">
    <text evidence="14">The sequence shown here is derived from an EMBL/GenBank/DDBJ whole genome shotgun (WGS) entry which is preliminary data.</text>
</comment>
<evidence type="ECO:0000256" key="10">
    <source>
        <dbReference type="ARBA" id="ARBA00023098"/>
    </source>
</evidence>
<evidence type="ECO:0000313" key="15">
    <source>
        <dbReference type="Proteomes" id="UP001153404"/>
    </source>
</evidence>
<evidence type="ECO:0000256" key="5">
    <source>
        <dbReference type="ARBA" id="ARBA00022519"/>
    </source>
</evidence>
<organism evidence="14 15">
    <name type="scientific">Cohnella rhizosphaerae</name>
    <dbReference type="NCBI Taxonomy" id="1457232"/>
    <lineage>
        <taxon>Bacteria</taxon>
        <taxon>Bacillati</taxon>
        <taxon>Bacillota</taxon>
        <taxon>Bacilli</taxon>
        <taxon>Bacillales</taxon>
        <taxon>Paenibacillaceae</taxon>
        <taxon>Cohnella</taxon>
    </lineage>
</organism>
<evidence type="ECO:0000256" key="1">
    <source>
        <dbReference type="ARBA" id="ARBA00004651"/>
    </source>
</evidence>
<keyword evidence="6" id="KW-0441">Lipid A biosynthesis</keyword>
<sequence length="114" mass="12108">MSGLLLAVNIVLLAAGQLFWKKAIWVAGGISLRSLPGLFMSPLFLMGAICYGAATLSWIAVLSRMPLSLAYPLQSLTYAIVMLAAWQLFGEAVPLSRWIGAGIILVGAFVVGLK</sequence>
<evidence type="ECO:0000256" key="11">
    <source>
        <dbReference type="ARBA" id="ARBA00023136"/>
    </source>
</evidence>
<dbReference type="AlphaFoldDB" id="A0A9X4QRQ0"/>
<keyword evidence="10" id="KW-0443">Lipid metabolism</keyword>
<comment type="similarity">
    <text evidence="2">Belongs to the EamA transporter family.</text>
</comment>
<reference evidence="14" key="1">
    <citation type="submission" date="2022-10" db="EMBL/GenBank/DDBJ databases">
        <title>Comparative genomic analysis of Cohnella hashimotonis sp. nov., isolated from the International Space Station.</title>
        <authorList>
            <person name="Simpson A."/>
            <person name="Venkateswaran K."/>
        </authorList>
    </citation>
    <scope>NUCLEOTIDE SEQUENCE</scope>
    <source>
        <strain evidence="14">DSM 28161</strain>
    </source>
</reference>
<dbReference type="PANTHER" id="PTHR30561:SF9">
    <property type="entry name" value="4-AMINO-4-DEOXY-L-ARABINOSE-PHOSPHOUNDECAPRENOL FLIPPASE SUBUNIT ARNF-RELATED"/>
    <property type="match status" value="1"/>
</dbReference>
<dbReference type="PANTHER" id="PTHR30561">
    <property type="entry name" value="SMR FAMILY PROTON-DEPENDENT DRUG EFFLUX TRANSPORTER SUGE"/>
    <property type="match status" value="1"/>
</dbReference>
<dbReference type="SUPFAM" id="SSF103481">
    <property type="entry name" value="Multidrug resistance efflux transporter EmrE"/>
    <property type="match status" value="1"/>
</dbReference>
<dbReference type="InterPro" id="IPR000620">
    <property type="entry name" value="EamA_dom"/>
</dbReference>
<comment type="subcellular location">
    <subcellularLocation>
        <location evidence="1">Cell membrane</location>
        <topology evidence="1">Multi-pass membrane protein</topology>
    </subcellularLocation>
</comment>
<feature type="transmembrane region" description="Helical" evidence="12">
    <location>
        <begin position="69"/>
        <end position="89"/>
    </location>
</feature>
<evidence type="ECO:0000256" key="8">
    <source>
        <dbReference type="ARBA" id="ARBA00022985"/>
    </source>
</evidence>
<keyword evidence="3" id="KW-1003">Cell membrane</keyword>
<evidence type="ECO:0000256" key="3">
    <source>
        <dbReference type="ARBA" id="ARBA00022475"/>
    </source>
</evidence>
<keyword evidence="4" id="KW-0444">Lipid biosynthesis</keyword>
<keyword evidence="7 12" id="KW-0812">Transmembrane</keyword>
<keyword evidence="9 12" id="KW-1133">Transmembrane helix</keyword>
<keyword evidence="8" id="KW-0448">Lipopolysaccharide biosynthesis</keyword>
<evidence type="ECO:0000256" key="9">
    <source>
        <dbReference type="ARBA" id="ARBA00022989"/>
    </source>
</evidence>
<dbReference type="GO" id="GO:0005886">
    <property type="term" value="C:plasma membrane"/>
    <property type="evidence" value="ECO:0007669"/>
    <property type="project" value="UniProtKB-SubCell"/>
</dbReference>
<evidence type="ECO:0000256" key="12">
    <source>
        <dbReference type="SAM" id="Phobius"/>
    </source>
</evidence>
<dbReference type="Pfam" id="PF00892">
    <property type="entry name" value="EamA"/>
    <property type="match status" value="1"/>
</dbReference>
<keyword evidence="15" id="KW-1185">Reference proteome</keyword>
<feature type="transmembrane region" description="Helical" evidence="12">
    <location>
        <begin position="40"/>
        <end position="62"/>
    </location>
</feature>
<gene>
    <name evidence="14" type="ORF">OMP40_02895</name>
</gene>
<evidence type="ECO:0000313" key="14">
    <source>
        <dbReference type="EMBL" id="MDG0808469.1"/>
    </source>
</evidence>
<feature type="domain" description="EamA" evidence="13">
    <location>
        <begin position="11"/>
        <end position="111"/>
    </location>
</feature>
<protein>
    <submittedName>
        <fullName evidence="14">EamA family transporter</fullName>
    </submittedName>
</protein>
<dbReference type="Proteomes" id="UP001153404">
    <property type="component" value="Unassembled WGS sequence"/>
</dbReference>
<keyword evidence="5" id="KW-0997">Cell inner membrane</keyword>
<evidence type="ECO:0000256" key="6">
    <source>
        <dbReference type="ARBA" id="ARBA00022556"/>
    </source>
</evidence>
<evidence type="ECO:0000259" key="13">
    <source>
        <dbReference type="Pfam" id="PF00892"/>
    </source>
</evidence>